<evidence type="ECO:0000313" key="1">
    <source>
        <dbReference type="EMBL" id="GAE31915.1"/>
    </source>
</evidence>
<dbReference type="InterPro" id="IPR035530">
    <property type="entry name" value="PBSX_XtrA"/>
</dbReference>
<accession>W4QII1</accession>
<dbReference type="Pfam" id="PF17356">
    <property type="entry name" value="PBSX_XtrA"/>
    <property type="match status" value="1"/>
</dbReference>
<reference evidence="1" key="1">
    <citation type="journal article" date="2014" name="Genome Announc.">
        <title>Draft Genome Sequences of Three Alkaliphilic Bacillus Strains, Bacillus wakoensis JCM 9140T, Bacillus akibai JCM 9157T, and Bacillus hemicellulosilyticus JCM 9152T.</title>
        <authorList>
            <person name="Yuki M."/>
            <person name="Oshima K."/>
            <person name="Suda W."/>
            <person name="Oshida Y."/>
            <person name="Kitamura K."/>
            <person name="Iida T."/>
            <person name="Hattori M."/>
            <person name="Ohkuma M."/>
        </authorList>
    </citation>
    <scope>NUCLEOTIDE SEQUENCE [LARGE SCALE GENOMIC DNA]</scope>
    <source>
        <strain evidence="1">JCM 9152</strain>
    </source>
</reference>
<evidence type="ECO:0008006" key="3">
    <source>
        <dbReference type="Google" id="ProtNLM"/>
    </source>
</evidence>
<name>W4QII1_9BACI</name>
<evidence type="ECO:0000313" key="2">
    <source>
        <dbReference type="Proteomes" id="UP000018895"/>
    </source>
</evidence>
<dbReference type="RefSeq" id="WP_035346124.1">
    <property type="nucleotide sequence ID" value="NZ_BAUU01000026.1"/>
</dbReference>
<keyword evidence="2" id="KW-1185">Reference proteome</keyword>
<dbReference type="Proteomes" id="UP000018895">
    <property type="component" value="Unassembled WGS sequence"/>
</dbReference>
<protein>
    <recommendedName>
        <fullName evidence="3">Phage protein</fullName>
    </recommendedName>
</protein>
<dbReference type="AlphaFoldDB" id="W4QII1"/>
<dbReference type="OrthoDB" id="2738462at2"/>
<proteinExistence type="predicted"/>
<dbReference type="EMBL" id="BAUU01000026">
    <property type="protein sequence ID" value="GAE31915.1"/>
    <property type="molecule type" value="Genomic_DNA"/>
</dbReference>
<sequence>MRLKHINANPTSGKIEIEIGNCDMPFVVVVSDGRVKTTELPAFGVTSIVTHQNKVKRVKFDEGEDF</sequence>
<comment type="caution">
    <text evidence="1">The sequence shown here is derived from an EMBL/GenBank/DDBJ whole genome shotgun (WGS) entry which is preliminary data.</text>
</comment>
<organism evidence="1 2">
    <name type="scientific">Halalkalibacter hemicellulosilyticusJCM 9152</name>
    <dbReference type="NCBI Taxonomy" id="1236971"/>
    <lineage>
        <taxon>Bacteria</taxon>
        <taxon>Bacillati</taxon>
        <taxon>Bacillota</taxon>
        <taxon>Bacilli</taxon>
        <taxon>Bacillales</taxon>
        <taxon>Bacillaceae</taxon>
        <taxon>Halalkalibacter</taxon>
    </lineage>
</organism>
<gene>
    <name evidence="1" type="ORF">JCM9152_3415</name>
</gene>